<evidence type="ECO:0000313" key="2">
    <source>
        <dbReference type="EMBL" id="WOJ92707.1"/>
    </source>
</evidence>
<keyword evidence="1" id="KW-1133">Transmembrane helix</keyword>
<evidence type="ECO:0000313" key="3">
    <source>
        <dbReference type="Proteomes" id="UP001626537"/>
    </source>
</evidence>
<feature type="transmembrane region" description="Helical" evidence="1">
    <location>
        <begin position="222"/>
        <end position="242"/>
    </location>
</feature>
<feature type="transmembrane region" description="Helical" evidence="1">
    <location>
        <begin position="136"/>
        <end position="159"/>
    </location>
</feature>
<keyword evidence="3" id="KW-1185">Reference proteome</keyword>
<dbReference type="Gene3D" id="1.20.120.1630">
    <property type="match status" value="1"/>
</dbReference>
<dbReference type="EMBL" id="CP136864">
    <property type="protein sequence ID" value="WOJ92707.1"/>
    <property type="molecule type" value="Genomic_DNA"/>
</dbReference>
<feature type="transmembrane region" description="Helical" evidence="1">
    <location>
        <begin position="95"/>
        <end position="115"/>
    </location>
</feature>
<dbReference type="RefSeq" id="WP_407347306.1">
    <property type="nucleotide sequence ID" value="NZ_CP136864.1"/>
</dbReference>
<feature type="transmembrane region" description="Helical" evidence="1">
    <location>
        <begin position="14"/>
        <end position="35"/>
    </location>
</feature>
<keyword evidence="1" id="KW-0472">Membrane</keyword>
<keyword evidence="1" id="KW-0812">Transmembrane</keyword>
<dbReference type="Proteomes" id="UP001626537">
    <property type="component" value="Chromosome"/>
</dbReference>
<evidence type="ECO:0000256" key="1">
    <source>
        <dbReference type="SAM" id="Phobius"/>
    </source>
</evidence>
<name>A0ABZ0HZP1_9GAMM</name>
<feature type="transmembrane region" description="Helical" evidence="1">
    <location>
        <begin position="165"/>
        <end position="187"/>
    </location>
</feature>
<dbReference type="Pfam" id="PF06966">
    <property type="entry name" value="DUF1295"/>
    <property type="match status" value="1"/>
</dbReference>
<dbReference type="PROSITE" id="PS50244">
    <property type="entry name" value="S5A_REDUCTASE"/>
    <property type="match status" value="1"/>
</dbReference>
<protein>
    <submittedName>
        <fullName evidence="2">DUF1295 domain-containing protein</fullName>
    </submittedName>
</protein>
<feature type="transmembrane region" description="Helical" evidence="1">
    <location>
        <begin position="41"/>
        <end position="63"/>
    </location>
</feature>
<sequence>MNDIDKKPPASKSIIGIFIAVLIAAAMALAGGYGGQQIEGIPVFALIAALAFAIQWIVFVPAYLTQSERYYDFTGSVTYVSVVACALWLNNDPRSQLLAALIAIWAVRLGSFLFLRIRDAGSDRRFDRIKPFFFRFMMTWTLQGLWVVMTAAAALAAMTSTLKPALGITGILGLTLWVAGFAIEVTADRQKREFRRTPENSDRFIQHGLWAWSRHPNYFGEILLWCGIAIIAAPALQGWQYATLISPVFVYLLLTKISGIPMLDAHALKRWGEQDDYRAYRAATPVLFPRPPKAR</sequence>
<proteinExistence type="predicted"/>
<accession>A0ABZ0HZP1</accession>
<organism evidence="2 3">
    <name type="scientific">Congregibacter variabilis</name>
    <dbReference type="NCBI Taxonomy" id="3081200"/>
    <lineage>
        <taxon>Bacteria</taxon>
        <taxon>Pseudomonadati</taxon>
        <taxon>Pseudomonadota</taxon>
        <taxon>Gammaproteobacteria</taxon>
        <taxon>Cellvibrionales</taxon>
        <taxon>Halieaceae</taxon>
        <taxon>Congregibacter</taxon>
    </lineage>
</organism>
<dbReference type="PANTHER" id="PTHR32251">
    <property type="entry name" value="3-OXO-5-ALPHA-STEROID 4-DEHYDROGENASE"/>
    <property type="match status" value="1"/>
</dbReference>
<dbReference type="InterPro" id="IPR010721">
    <property type="entry name" value="UstE-like"/>
</dbReference>
<reference evidence="2 3" key="1">
    <citation type="submission" date="2023-10" db="EMBL/GenBank/DDBJ databases">
        <title>Two novel species belonging to the OM43/NOR5 clade.</title>
        <authorList>
            <person name="Park M."/>
        </authorList>
    </citation>
    <scope>NUCLEOTIDE SEQUENCE [LARGE SCALE GENOMIC DNA]</scope>
    <source>
        <strain evidence="2 3">IMCC43200</strain>
    </source>
</reference>
<gene>
    <name evidence="2" type="ORF">R0135_13055</name>
</gene>
<dbReference type="PANTHER" id="PTHR32251:SF17">
    <property type="entry name" value="STEROID 5-ALPHA REDUCTASE C-TERMINAL DOMAIN-CONTAINING PROTEIN"/>
    <property type="match status" value="1"/>
</dbReference>